<dbReference type="InterPro" id="IPR022682">
    <property type="entry name" value="Calpain_domain_III"/>
</dbReference>
<dbReference type="InterPro" id="IPR035892">
    <property type="entry name" value="C2_domain_sf"/>
</dbReference>
<dbReference type="SUPFAM" id="SSF49758">
    <property type="entry name" value="Calpain large subunit, middle domain (domain III)"/>
    <property type="match status" value="1"/>
</dbReference>
<name>A0A9D4JFG6_DREPO</name>
<dbReference type="InterPro" id="IPR001300">
    <property type="entry name" value="Peptidase_C2_calpain_cat"/>
</dbReference>
<feature type="domain" description="Calpain catalytic" evidence="8">
    <location>
        <begin position="48"/>
        <end position="359"/>
    </location>
</feature>
<dbReference type="PANTHER" id="PTHR10183">
    <property type="entry name" value="CALPAIN"/>
    <property type="match status" value="1"/>
</dbReference>
<dbReference type="PROSITE" id="PS00139">
    <property type="entry name" value="THIOL_PROTEASE_CYS"/>
    <property type="match status" value="1"/>
</dbReference>
<dbReference type="CDD" id="cd00044">
    <property type="entry name" value="CysPc"/>
    <property type="match status" value="1"/>
</dbReference>
<evidence type="ECO:0000313" key="10">
    <source>
        <dbReference type="Proteomes" id="UP000828390"/>
    </source>
</evidence>
<dbReference type="GO" id="GO:0006508">
    <property type="term" value="P:proteolysis"/>
    <property type="evidence" value="ECO:0007669"/>
    <property type="project" value="UniProtKB-KW"/>
</dbReference>
<comment type="caution">
    <text evidence="9">The sequence shown here is derived from an EMBL/GenBank/DDBJ whole genome shotgun (WGS) entry which is preliminary data.</text>
</comment>
<dbReference type="Pfam" id="PF01067">
    <property type="entry name" value="Calpain_III"/>
    <property type="match status" value="1"/>
</dbReference>
<feature type="active site" evidence="5 6">
    <location>
        <position position="103"/>
    </location>
</feature>
<comment type="similarity">
    <text evidence="1">Belongs to the peptidase C2 family.</text>
</comment>
<sequence>MIFCLHKEFMQEYSPAYRSRMGLFDSTVPFKGQVYKDLKNKAIKSGALFTDPEFPPRGSSIYFSKPAPTDIIWKRPGELVSNPKFFEAGVSADDFSQGSLGNCWFVAACACLAEDSKLWKKIMPDHEEQEWSESNKYAGIFHFKFWRCGTWVDVVIDDYLPTRGGRLIYVHSNTRNEFWSALLEKAYAKLAGDYESLVAGNSKDALVDMTGGVGERLDLADFKTQEQRKDLFRILRHSKENHSLMSASIMATGREMEAKLSCGLVKGHAYSVTAVKKIKLGTGLFSIFARDHLQMVRCRNPWGGTEWKGAWSDGSPEWKKVSESQKKELGLTFDDNGEFWMSYEDFCHYFTSMDICHMFNTSFFSIQKTWREGKVKGQWRTPDRCGGCGNHSTFLNNPQYLFDIVQDEEEMMISLEQKDKRVEKSSDNFTIGFTILKADINRKYRVHDRLDRICSGPFVLSRSVFNRVKLSRGRYCIIPSTFDPRQCGEFVLRMYASNTMNLIELLHDEPLPGKFCCITMQRRQVAATQVTIVKAEGLEPPDNGNTADPYCIIKCEGRTIETHYKEKTLTPEWNDRVTLYRKKPYEEITIEVWDHNVIKDQLMGVVTLPMDKPQQYTGGNVIKGYGLSVKGKDGPVNKPGRLWLKVFHTDNMASV</sequence>
<dbReference type="PANTHER" id="PTHR10183:SF379">
    <property type="entry name" value="CALPAIN-5"/>
    <property type="match status" value="1"/>
</dbReference>
<dbReference type="Gene3D" id="3.90.70.10">
    <property type="entry name" value="Cysteine proteinases"/>
    <property type="match status" value="1"/>
</dbReference>
<protein>
    <submittedName>
        <fullName evidence="9">Uncharacterized protein</fullName>
    </submittedName>
</protein>
<dbReference type="Pfam" id="PF00168">
    <property type="entry name" value="C2"/>
    <property type="match status" value="1"/>
</dbReference>
<keyword evidence="4 6" id="KW-0788">Thiol protease</keyword>
<dbReference type="AlphaFoldDB" id="A0A9D4JFG6"/>
<keyword evidence="3 6" id="KW-0378">Hydrolase</keyword>
<dbReference type="GO" id="GO:0005737">
    <property type="term" value="C:cytoplasm"/>
    <property type="evidence" value="ECO:0007669"/>
    <property type="project" value="TreeGrafter"/>
</dbReference>
<evidence type="ECO:0000256" key="1">
    <source>
        <dbReference type="ARBA" id="ARBA00007623"/>
    </source>
</evidence>
<feature type="active site" evidence="5 6">
    <location>
        <position position="268"/>
    </location>
</feature>
<proteinExistence type="inferred from homology"/>
<evidence type="ECO:0000256" key="6">
    <source>
        <dbReference type="PROSITE-ProRule" id="PRU00239"/>
    </source>
</evidence>
<feature type="domain" description="C2" evidence="7">
    <location>
        <begin position="508"/>
        <end position="623"/>
    </location>
</feature>
<evidence type="ECO:0000259" key="8">
    <source>
        <dbReference type="PROSITE" id="PS50203"/>
    </source>
</evidence>
<evidence type="ECO:0000313" key="9">
    <source>
        <dbReference type="EMBL" id="KAH3806763.1"/>
    </source>
</evidence>
<dbReference type="PRINTS" id="PR00704">
    <property type="entry name" value="CALPAIN"/>
</dbReference>
<dbReference type="InterPro" id="IPR036213">
    <property type="entry name" value="Calpain_III_sf"/>
</dbReference>
<reference evidence="9" key="2">
    <citation type="submission" date="2020-11" db="EMBL/GenBank/DDBJ databases">
        <authorList>
            <person name="McCartney M.A."/>
            <person name="Auch B."/>
            <person name="Kono T."/>
            <person name="Mallez S."/>
            <person name="Becker A."/>
            <person name="Gohl D.M."/>
            <person name="Silverstein K.A.T."/>
            <person name="Koren S."/>
            <person name="Bechman K.B."/>
            <person name="Herman A."/>
            <person name="Abrahante J.E."/>
            <person name="Garbe J."/>
        </authorList>
    </citation>
    <scope>NUCLEOTIDE SEQUENCE</scope>
    <source>
        <strain evidence="9">Duluth1</strain>
        <tissue evidence="9">Whole animal</tissue>
    </source>
</reference>
<evidence type="ECO:0000256" key="5">
    <source>
        <dbReference type="PIRSR" id="PIRSR622684-1"/>
    </source>
</evidence>
<dbReference type="EMBL" id="JAIWYP010000006">
    <property type="protein sequence ID" value="KAH3806763.1"/>
    <property type="molecule type" value="Genomic_DNA"/>
</dbReference>
<dbReference type="Gene3D" id="2.60.40.150">
    <property type="entry name" value="C2 domain"/>
    <property type="match status" value="1"/>
</dbReference>
<evidence type="ECO:0000256" key="2">
    <source>
        <dbReference type="ARBA" id="ARBA00022670"/>
    </source>
</evidence>
<dbReference type="SMART" id="SM00720">
    <property type="entry name" value="calpain_III"/>
    <property type="match status" value="1"/>
</dbReference>
<dbReference type="Pfam" id="PF00648">
    <property type="entry name" value="Peptidase_C2"/>
    <property type="match status" value="1"/>
</dbReference>
<dbReference type="Gene3D" id="2.60.120.380">
    <property type="match status" value="1"/>
</dbReference>
<dbReference type="SMART" id="SM00239">
    <property type="entry name" value="C2"/>
    <property type="match status" value="1"/>
</dbReference>
<accession>A0A9D4JFG6</accession>
<dbReference type="GO" id="GO:0004198">
    <property type="term" value="F:calcium-dependent cysteine-type endopeptidase activity"/>
    <property type="evidence" value="ECO:0007669"/>
    <property type="project" value="InterPro"/>
</dbReference>
<dbReference type="InterPro" id="IPR000008">
    <property type="entry name" value="C2_dom"/>
</dbReference>
<feature type="active site" evidence="5 6">
    <location>
        <position position="300"/>
    </location>
</feature>
<dbReference type="SUPFAM" id="SSF54001">
    <property type="entry name" value="Cysteine proteinases"/>
    <property type="match status" value="1"/>
</dbReference>
<dbReference type="PROSITE" id="PS50004">
    <property type="entry name" value="C2"/>
    <property type="match status" value="1"/>
</dbReference>
<keyword evidence="10" id="KW-1185">Reference proteome</keyword>
<dbReference type="FunFam" id="3.90.70.10:FF:000001">
    <property type="entry name" value="Calpain-1 catalytic subunit"/>
    <property type="match status" value="1"/>
</dbReference>
<dbReference type="Proteomes" id="UP000828390">
    <property type="component" value="Unassembled WGS sequence"/>
</dbReference>
<dbReference type="SUPFAM" id="SSF49562">
    <property type="entry name" value="C2 domain (Calcium/lipid-binding domain, CaLB)"/>
    <property type="match status" value="1"/>
</dbReference>
<dbReference type="InterPro" id="IPR038765">
    <property type="entry name" value="Papain-like_cys_pep_sf"/>
</dbReference>
<dbReference type="SMART" id="SM00230">
    <property type="entry name" value="CysPc"/>
    <property type="match status" value="1"/>
</dbReference>
<dbReference type="InterPro" id="IPR000169">
    <property type="entry name" value="Pept_cys_AS"/>
</dbReference>
<evidence type="ECO:0000256" key="3">
    <source>
        <dbReference type="ARBA" id="ARBA00022801"/>
    </source>
</evidence>
<dbReference type="PROSITE" id="PS50203">
    <property type="entry name" value="CALPAIN_CAT"/>
    <property type="match status" value="1"/>
</dbReference>
<organism evidence="9 10">
    <name type="scientific">Dreissena polymorpha</name>
    <name type="common">Zebra mussel</name>
    <name type="synonym">Mytilus polymorpha</name>
    <dbReference type="NCBI Taxonomy" id="45954"/>
    <lineage>
        <taxon>Eukaryota</taxon>
        <taxon>Metazoa</taxon>
        <taxon>Spiralia</taxon>
        <taxon>Lophotrochozoa</taxon>
        <taxon>Mollusca</taxon>
        <taxon>Bivalvia</taxon>
        <taxon>Autobranchia</taxon>
        <taxon>Heteroconchia</taxon>
        <taxon>Euheterodonta</taxon>
        <taxon>Imparidentia</taxon>
        <taxon>Neoheterodontei</taxon>
        <taxon>Myida</taxon>
        <taxon>Dreissenoidea</taxon>
        <taxon>Dreissenidae</taxon>
        <taxon>Dreissena</taxon>
    </lineage>
</organism>
<gene>
    <name evidence="9" type="ORF">DPMN_135089</name>
</gene>
<dbReference type="InterPro" id="IPR022683">
    <property type="entry name" value="Calpain_III"/>
</dbReference>
<dbReference type="InterPro" id="IPR022684">
    <property type="entry name" value="Calpain_cysteine_protease"/>
</dbReference>
<keyword evidence="2 6" id="KW-0645">Protease</keyword>
<evidence type="ECO:0000259" key="7">
    <source>
        <dbReference type="PROSITE" id="PS50004"/>
    </source>
</evidence>
<evidence type="ECO:0000256" key="4">
    <source>
        <dbReference type="ARBA" id="ARBA00022807"/>
    </source>
</evidence>
<reference evidence="9" key="1">
    <citation type="journal article" date="2019" name="bioRxiv">
        <title>The Genome of the Zebra Mussel, Dreissena polymorpha: A Resource for Invasive Species Research.</title>
        <authorList>
            <person name="McCartney M.A."/>
            <person name="Auch B."/>
            <person name="Kono T."/>
            <person name="Mallez S."/>
            <person name="Zhang Y."/>
            <person name="Obille A."/>
            <person name="Becker A."/>
            <person name="Abrahante J.E."/>
            <person name="Garbe J."/>
            <person name="Badalamenti J.P."/>
            <person name="Herman A."/>
            <person name="Mangelson H."/>
            <person name="Liachko I."/>
            <person name="Sullivan S."/>
            <person name="Sone E.D."/>
            <person name="Koren S."/>
            <person name="Silverstein K.A.T."/>
            <person name="Beckman K.B."/>
            <person name="Gohl D.M."/>
        </authorList>
    </citation>
    <scope>NUCLEOTIDE SEQUENCE</scope>
    <source>
        <strain evidence="9">Duluth1</strain>
        <tissue evidence="9">Whole animal</tissue>
    </source>
</reference>